<name>A0A8J5VTR3_ZIZPA</name>
<evidence type="ECO:0000256" key="1">
    <source>
        <dbReference type="SAM" id="MobiDB-lite"/>
    </source>
</evidence>
<sequence>MGQPVISSPQPTVKPWQKQKRRAFVYKNNLFFCLLQEQSANVKQQYNGKPLKGRVITLRHASCDELFENESRGFLLIYCCATLQESYVYRSSSSTSPSSDEEIKKGRQKRRQTYLSTHIQS</sequence>
<dbReference type="EMBL" id="JAAALK010000288">
    <property type="protein sequence ID" value="KAG8054799.1"/>
    <property type="molecule type" value="Genomic_DNA"/>
</dbReference>
<organism evidence="2 3">
    <name type="scientific">Zizania palustris</name>
    <name type="common">Northern wild rice</name>
    <dbReference type="NCBI Taxonomy" id="103762"/>
    <lineage>
        <taxon>Eukaryota</taxon>
        <taxon>Viridiplantae</taxon>
        <taxon>Streptophyta</taxon>
        <taxon>Embryophyta</taxon>
        <taxon>Tracheophyta</taxon>
        <taxon>Spermatophyta</taxon>
        <taxon>Magnoliopsida</taxon>
        <taxon>Liliopsida</taxon>
        <taxon>Poales</taxon>
        <taxon>Poaceae</taxon>
        <taxon>BOP clade</taxon>
        <taxon>Oryzoideae</taxon>
        <taxon>Oryzeae</taxon>
        <taxon>Zizaniinae</taxon>
        <taxon>Zizania</taxon>
    </lineage>
</organism>
<dbReference type="AlphaFoldDB" id="A0A8J5VTR3"/>
<evidence type="ECO:0000313" key="3">
    <source>
        <dbReference type="Proteomes" id="UP000729402"/>
    </source>
</evidence>
<evidence type="ECO:0000313" key="2">
    <source>
        <dbReference type="EMBL" id="KAG8054799.1"/>
    </source>
</evidence>
<dbReference type="Proteomes" id="UP000729402">
    <property type="component" value="Unassembled WGS sequence"/>
</dbReference>
<proteinExistence type="predicted"/>
<accession>A0A8J5VTR3</accession>
<reference evidence="2" key="1">
    <citation type="journal article" date="2021" name="bioRxiv">
        <title>Whole Genome Assembly and Annotation of Northern Wild Rice, Zizania palustris L., Supports a Whole Genome Duplication in the Zizania Genus.</title>
        <authorList>
            <person name="Haas M."/>
            <person name="Kono T."/>
            <person name="Macchietto M."/>
            <person name="Millas R."/>
            <person name="McGilp L."/>
            <person name="Shao M."/>
            <person name="Duquette J."/>
            <person name="Hirsch C.N."/>
            <person name="Kimball J."/>
        </authorList>
    </citation>
    <scope>NUCLEOTIDE SEQUENCE</scope>
    <source>
        <tissue evidence="2">Fresh leaf tissue</tissue>
    </source>
</reference>
<feature type="region of interest" description="Disordered" evidence="1">
    <location>
        <begin position="90"/>
        <end position="121"/>
    </location>
</feature>
<gene>
    <name evidence="2" type="ORF">GUJ93_ZPchr0001g33219</name>
</gene>
<protein>
    <submittedName>
        <fullName evidence="2">Uncharacterized protein</fullName>
    </submittedName>
</protein>
<keyword evidence="3" id="KW-1185">Reference proteome</keyword>
<reference evidence="2" key="2">
    <citation type="submission" date="2021-02" db="EMBL/GenBank/DDBJ databases">
        <authorList>
            <person name="Kimball J.A."/>
            <person name="Haas M.W."/>
            <person name="Macchietto M."/>
            <person name="Kono T."/>
            <person name="Duquette J."/>
            <person name="Shao M."/>
        </authorList>
    </citation>
    <scope>NUCLEOTIDE SEQUENCE</scope>
    <source>
        <tissue evidence="2">Fresh leaf tissue</tissue>
    </source>
</reference>
<comment type="caution">
    <text evidence="2">The sequence shown here is derived from an EMBL/GenBank/DDBJ whole genome shotgun (WGS) entry which is preliminary data.</text>
</comment>